<dbReference type="InterPro" id="IPR006224">
    <property type="entry name" value="PsdUridine_synth_RluA-like_CS"/>
</dbReference>
<organism evidence="5 6">
    <name type="scientific">Taurinivorans muris</name>
    <dbReference type="NCBI Taxonomy" id="2787751"/>
    <lineage>
        <taxon>Bacteria</taxon>
        <taxon>Pseudomonadati</taxon>
        <taxon>Thermodesulfobacteriota</taxon>
        <taxon>Desulfovibrionia</taxon>
        <taxon>Desulfovibrionales</taxon>
        <taxon>Desulfovibrionaceae</taxon>
        <taxon>Taurinivorans</taxon>
    </lineage>
</organism>
<reference evidence="5" key="1">
    <citation type="submission" date="2020-12" db="EMBL/GenBank/DDBJ databases">
        <title>Taurinivorans muris gen. nov., sp. nov., fundamental and realized metabolic niche of a ubiquitous sulfidogenic bacterium in the murine intestine.</title>
        <authorList>
            <person name="Ye H."/>
            <person name="Hanson B.T."/>
            <person name="Loy A."/>
        </authorList>
    </citation>
    <scope>NUCLEOTIDE SEQUENCE</scope>
    <source>
        <strain evidence="5">LT0009</strain>
    </source>
</reference>
<evidence type="ECO:0000259" key="4">
    <source>
        <dbReference type="SMART" id="SM00363"/>
    </source>
</evidence>
<sequence length="322" mass="37184">MNEQKYVCKNSDENNRLDYVLKTVFSMHSIRSVKRLCEQNTVLVNEKPAKASYKVKENDCISIIGQEKSANHAAVPILFENKGYLACYKKPFCHSEHHAGNNAFSLEFLVRTQINPDYILLNRLDFATSGIIVFAKHHNDYEQWKNWQKNQKIEKKYFALVEGKLDTPYSINNKIITRKHKKVYVSHEPGDRITQIAPFGIHENASLADCTIFQGARHQIRAHSAFLGFPLVADMKYGAKTDTFQTLKNIFPIRPAHGSEAEQKQELNKPYFPCSLETYRNDTEHFCLHHYFVSCPAFSVPVLPPYFHILNKPMQNAMLKML</sequence>
<comment type="similarity">
    <text evidence="1">Belongs to the pseudouridine synthase RluA family.</text>
</comment>
<evidence type="ECO:0000256" key="2">
    <source>
        <dbReference type="ARBA" id="ARBA00023235"/>
    </source>
</evidence>
<dbReference type="PROSITE" id="PS01129">
    <property type="entry name" value="PSI_RLU"/>
    <property type="match status" value="1"/>
</dbReference>
<dbReference type="InterPro" id="IPR036986">
    <property type="entry name" value="S4_RNA-bd_sf"/>
</dbReference>
<evidence type="ECO:0000313" key="6">
    <source>
        <dbReference type="Proteomes" id="UP001058120"/>
    </source>
</evidence>
<dbReference type="EMBL" id="CP065938">
    <property type="protein sequence ID" value="UWX06278.1"/>
    <property type="molecule type" value="Genomic_DNA"/>
</dbReference>
<dbReference type="Proteomes" id="UP001058120">
    <property type="component" value="Chromosome"/>
</dbReference>
<dbReference type="CDD" id="cd02869">
    <property type="entry name" value="PseudoU_synth_RluA_like"/>
    <property type="match status" value="1"/>
</dbReference>
<gene>
    <name evidence="5" type="ORF">JBF11_02900</name>
</gene>
<evidence type="ECO:0000256" key="3">
    <source>
        <dbReference type="PROSITE-ProRule" id="PRU00182"/>
    </source>
</evidence>
<dbReference type="SMART" id="SM00363">
    <property type="entry name" value="S4"/>
    <property type="match status" value="1"/>
</dbReference>
<dbReference type="PANTHER" id="PTHR21600:SF44">
    <property type="entry name" value="RIBOSOMAL LARGE SUBUNIT PSEUDOURIDINE SYNTHASE D"/>
    <property type="match status" value="1"/>
</dbReference>
<dbReference type="Gene3D" id="3.10.290.10">
    <property type="entry name" value="RNA-binding S4 domain"/>
    <property type="match status" value="1"/>
</dbReference>
<dbReference type="CDD" id="cd00165">
    <property type="entry name" value="S4"/>
    <property type="match status" value="1"/>
</dbReference>
<keyword evidence="6" id="KW-1185">Reference proteome</keyword>
<dbReference type="Pfam" id="PF01479">
    <property type="entry name" value="S4"/>
    <property type="match status" value="1"/>
</dbReference>
<protein>
    <recommendedName>
        <fullName evidence="4">RNA-binding S4 domain-containing protein</fullName>
    </recommendedName>
</protein>
<feature type="domain" description="RNA-binding S4" evidence="4">
    <location>
        <begin position="15"/>
        <end position="81"/>
    </location>
</feature>
<evidence type="ECO:0000313" key="5">
    <source>
        <dbReference type="EMBL" id="UWX06278.1"/>
    </source>
</evidence>
<dbReference type="PROSITE" id="PS50889">
    <property type="entry name" value="S4"/>
    <property type="match status" value="1"/>
</dbReference>
<dbReference type="InterPro" id="IPR050188">
    <property type="entry name" value="RluA_PseudoU_synthase"/>
</dbReference>
<evidence type="ECO:0000256" key="1">
    <source>
        <dbReference type="ARBA" id="ARBA00010876"/>
    </source>
</evidence>
<dbReference type="RefSeq" id="WP_334315881.1">
    <property type="nucleotide sequence ID" value="NZ_CP065938.1"/>
</dbReference>
<dbReference type="Gene3D" id="3.30.2350.10">
    <property type="entry name" value="Pseudouridine synthase"/>
    <property type="match status" value="1"/>
</dbReference>
<name>A0ABY5Y4Y6_9BACT</name>
<keyword evidence="2" id="KW-0413">Isomerase</keyword>
<accession>A0ABY5Y4Y6</accession>
<dbReference type="PANTHER" id="PTHR21600">
    <property type="entry name" value="MITOCHONDRIAL RNA PSEUDOURIDINE SYNTHASE"/>
    <property type="match status" value="1"/>
</dbReference>
<proteinExistence type="inferred from homology"/>
<dbReference type="InterPro" id="IPR006145">
    <property type="entry name" value="PsdUridine_synth_RsuA/RluA"/>
</dbReference>
<dbReference type="SUPFAM" id="SSF55174">
    <property type="entry name" value="Alpha-L RNA-binding motif"/>
    <property type="match status" value="1"/>
</dbReference>
<dbReference type="InterPro" id="IPR002942">
    <property type="entry name" value="S4_RNA-bd"/>
</dbReference>
<keyword evidence="3" id="KW-0694">RNA-binding</keyword>
<dbReference type="Pfam" id="PF00849">
    <property type="entry name" value="PseudoU_synth_2"/>
    <property type="match status" value="1"/>
</dbReference>
<dbReference type="SUPFAM" id="SSF55120">
    <property type="entry name" value="Pseudouridine synthase"/>
    <property type="match status" value="1"/>
</dbReference>
<dbReference type="InterPro" id="IPR020103">
    <property type="entry name" value="PsdUridine_synth_cat_dom_sf"/>
</dbReference>